<reference evidence="1 3" key="1">
    <citation type="submission" date="2020-07" db="EMBL/GenBank/DDBJ databases">
        <title>Diversity of carbapenemase encoding genes among Pseudomonas putida group clinical isolates in a tertiary Brazilian hospital.</title>
        <authorList>
            <person name="Alberto-Lei F."/>
            <person name="Nodari C.S."/>
            <person name="Streling A.P."/>
            <person name="Paulino J.T."/>
            <person name="Bessa-Neto F.O."/>
            <person name="Cayo R."/>
            <person name="Gales A.C."/>
        </authorList>
    </citation>
    <scope>NUCLEOTIDE SEQUENCE [LARGE SCALE GENOMIC DNA]</scope>
    <source>
        <strain evidence="1 3">14802</strain>
    </source>
</reference>
<proteinExistence type="predicted"/>
<organism evidence="1 3">
    <name type="scientific">Pseudomonas mosselii</name>
    <dbReference type="NCBI Taxonomy" id="78327"/>
    <lineage>
        <taxon>Bacteria</taxon>
        <taxon>Pseudomonadati</taxon>
        <taxon>Pseudomonadota</taxon>
        <taxon>Gammaproteobacteria</taxon>
        <taxon>Pseudomonadales</taxon>
        <taxon>Pseudomonadaceae</taxon>
        <taxon>Pseudomonas</taxon>
    </lineage>
</organism>
<accession>A0A7W2PZB2</accession>
<name>A0A7W2PZB2_9PSED</name>
<dbReference type="Proteomes" id="UP000825591">
    <property type="component" value="Chromosome"/>
</dbReference>
<dbReference type="AlphaFoldDB" id="A0A7W2PZB2"/>
<dbReference type="Proteomes" id="UP000541770">
    <property type="component" value="Unassembled WGS sequence"/>
</dbReference>
<sequence>MPGISRYSVVAAGISFFHITETNSGKVHGFRQRYQDAWELARYLER</sequence>
<dbReference type="EMBL" id="CP081966">
    <property type="protein sequence ID" value="QZP28512.1"/>
    <property type="molecule type" value="Genomic_DNA"/>
</dbReference>
<reference evidence="2 4" key="2">
    <citation type="submission" date="2021-08" db="EMBL/GenBank/DDBJ databases">
        <title>Bactericidal Effect of Pseudomonas oryziphila sp. nov., a novel Pseudomonas Species Against Xanthomonas oryzae Reduces Disease Severity of Bacterial Leaf Streak of Rice.</title>
        <authorList>
            <person name="Yang R."/>
            <person name="Li S."/>
            <person name="Li Y."/>
            <person name="Yan Y."/>
            <person name="Fang Y."/>
            <person name="Zou L."/>
            <person name="Chen G."/>
        </authorList>
    </citation>
    <scope>NUCLEOTIDE SEQUENCE [LARGE SCALE GENOMIC DNA]</scope>
    <source>
        <strain evidence="2 4">DSM 17497</strain>
    </source>
</reference>
<protein>
    <submittedName>
        <fullName evidence="1">Uncharacterized protein</fullName>
    </submittedName>
</protein>
<evidence type="ECO:0000313" key="2">
    <source>
        <dbReference type="EMBL" id="QZP28512.1"/>
    </source>
</evidence>
<evidence type="ECO:0000313" key="1">
    <source>
        <dbReference type="EMBL" id="MBA6066320.1"/>
    </source>
</evidence>
<dbReference type="RefSeq" id="WP_155952684.1">
    <property type="nucleotide sequence ID" value="NZ_BQIL01000023.1"/>
</dbReference>
<dbReference type="EMBL" id="JACGDE010000010">
    <property type="protein sequence ID" value="MBA6066320.1"/>
    <property type="molecule type" value="Genomic_DNA"/>
</dbReference>
<evidence type="ECO:0000313" key="4">
    <source>
        <dbReference type="Proteomes" id="UP000825591"/>
    </source>
</evidence>
<keyword evidence="4" id="KW-1185">Reference proteome</keyword>
<gene>
    <name evidence="1" type="ORF">H4C75_16380</name>
    <name evidence="2" type="ORF">K5H97_09260</name>
</gene>
<evidence type="ECO:0000313" key="3">
    <source>
        <dbReference type="Proteomes" id="UP000541770"/>
    </source>
</evidence>